<comment type="caution">
    <text evidence="1">The sequence shown here is derived from an EMBL/GenBank/DDBJ whole genome shotgun (WGS) entry which is preliminary data.</text>
</comment>
<dbReference type="AlphaFoldDB" id="A0AAE0VVY0"/>
<proteinExistence type="predicted"/>
<sequence>MATGADILKDNLLSKEYDTDDNFPNIKVRSMNDNRYYDGVTGYELRCYVLS</sequence>
<accession>A0AAE0VVY0</accession>
<organism evidence="1 2">
    <name type="scientific">Potamilus streckersoni</name>
    <dbReference type="NCBI Taxonomy" id="2493646"/>
    <lineage>
        <taxon>Eukaryota</taxon>
        <taxon>Metazoa</taxon>
        <taxon>Spiralia</taxon>
        <taxon>Lophotrochozoa</taxon>
        <taxon>Mollusca</taxon>
        <taxon>Bivalvia</taxon>
        <taxon>Autobranchia</taxon>
        <taxon>Heteroconchia</taxon>
        <taxon>Palaeoheterodonta</taxon>
        <taxon>Unionida</taxon>
        <taxon>Unionoidea</taxon>
        <taxon>Unionidae</taxon>
        <taxon>Ambleminae</taxon>
        <taxon>Lampsilini</taxon>
        <taxon>Potamilus</taxon>
    </lineage>
</organism>
<reference evidence="1" key="3">
    <citation type="submission" date="2023-05" db="EMBL/GenBank/DDBJ databases">
        <authorList>
            <person name="Smith C.H."/>
        </authorList>
    </citation>
    <scope>NUCLEOTIDE SEQUENCE</scope>
    <source>
        <strain evidence="1">CHS0354</strain>
        <tissue evidence="1">Mantle</tissue>
    </source>
</reference>
<name>A0AAE0VVY0_9BIVA</name>
<reference evidence="1" key="1">
    <citation type="journal article" date="2021" name="Genome Biol. Evol.">
        <title>A High-Quality Reference Genome for a Parasitic Bivalve with Doubly Uniparental Inheritance (Bivalvia: Unionida).</title>
        <authorList>
            <person name="Smith C.H."/>
        </authorList>
    </citation>
    <scope>NUCLEOTIDE SEQUENCE</scope>
    <source>
        <strain evidence="1">CHS0354</strain>
    </source>
</reference>
<protein>
    <submittedName>
        <fullName evidence="1">Uncharacterized protein</fullName>
    </submittedName>
</protein>
<evidence type="ECO:0000313" key="2">
    <source>
        <dbReference type="Proteomes" id="UP001195483"/>
    </source>
</evidence>
<dbReference type="Proteomes" id="UP001195483">
    <property type="component" value="Unassembled WGS sequence"/>
</dbReference>
<evidence type="ECO:0000313" key="1">
    <source>
        <dbReference type="EMBL" id="KAK3592096.1"/>
    </source>
</evidence>
<gene>
    <name evidence="1" type="ORF">CHS0354_019356</name>
</gene>
<reference evidence="1" key="2">
    <citation type="journal article" date="2021" name="Genome Biol. Evol.">
        <title>Developing a high-quality reference genome for a parasitic bivalve with doubly uniparental inheritance (Bivalvia: Unionida).</title>
        <authorList>
            <person name="Smith C.H."/>
        </authorList>
    </citation>
    <scope>NUCLEOTIDE SEQUENCE</scope>
    <source>
        <strain evidence="1">CHS0354</strain>
        <tissue evidence="1">Mantle</tissue>
    </source>
</reference>
<keyword evidence="2" id="KW-1185">Reference proteome</keyword>
<dbReference type="EMBL" id="JAEAOA010001195">
    <property type="protein sequence ID" value="KAK3592096.1"/>
    <property type="molecule type" value="Genomic_DNA"/>
</dbReference>